<dbReference type="AlphaFoldDB" id="C8XKW3"/>
<feature type="region of interest" description="Disordered" evidence="1">
    <location>
        <begin position="369"/>
        <end position="403"/>
    </location>
</feature>
<dbReference type="InterPro" id="IPR038721">
    <property type="entry name" value="IS701-like_DDE_dom"/>
</dbReference>
<protein>
    <submittedName>
        <fullName evidence="3">Transposase IS4 family protein</fullName>
    </submittedName>
</protein>
<proteinExistence type="predicted"/>
<feature type="domain" description="Transposase IS701-like DDE" evidence="2">
    <location>
        <begin position="25"/>
        <end position="262"/>
    </location>
</feature>
<accession>C8XKW3</accession>
<dbReference type="PANTHER" id="PTHR33627:SF1">
    <property type="entry name" value="TRANSPOSASE"/>
    <property type="match status" value="1"/>
</dbReference>
<dbReference type="InParanoid" id="C8XKW3"/>
<dbReference type="InterPro" id="IPR039365">
    <property type="entry name" value="IS701-like"/>
</dbReference>
<dbReference type="eggNOG" id="COG5659">
    <property type="taxonomic scope" value="Bacteria"/>
</dbReference>
<dbReference type="SUPFAM" id="SSF53098">
    <property type="entry name" value="Ribonuclease H-like"/>
    <property type="match status" value="1"/>
</dbReference>
<dbReference type="PANTHER" id="PTHR33627">
    <property type="entry name" value="TRANSPOSASE"/>
    <property type="match status" value="1"/>
</dbReference>
<dbReference type="HOGENOM" id="CLU_033141_0_0_11"/>
<evidence type="ECO:0000313" key="3">
    <source>
        <dbReference type="EMBL" id="ACV80770.1"/>
    </source>
</evidence>
<evidence type="ECO:0000259" key="2">
    <source>
        <dbReference type="Pfam" id="PF13546"/>
    </source>
</evidence>
<keyword evidence="4" id="KW-1185">Reference proteome</keyword>
<dbReference type="eggNOG" id="COG3385">
    <property type="taxonomic scope" value="Bacteria"/>
</dbReference>
<evidence type="ECO:0000256" key="1">
    <source>
        <dbReference type="SAM" id="MobiDB-lite"/>
    </source>
</evidence>
<reference evidence="4" key="1">
    <citation type="submission" date="2009-09" db="EMBL/GenBank/DDBJ databases">
        <title>The complete genome of Nakamurella multipartita DSM 44233.</title>
        <authorList>
            <consortium name="US DOE Joint Genome Institute (JGI-PGF)"/>
            <person name="Lucas S."/>
            <person name="Copeland A."/>
            <person name="Lapidus A."/>
            <person name="Glavina del Rio T."/>
            <person name="Dalin E."/>
            <person name="Tice H."/>
            <person name="Bruce D."/>
            <person name="Goodwin L."/>
            <person name="Pitluck S."/>
            <person name="Kyrpides N."/>
            <person name="Mavromatis K."/>
            <person name="Ivanova N."/>
            <person name="Ovchinnikova G."/>
            <person name="Sims D."/>
            <person name="Meincke L."/>
            <person name="Brettin T."/>
            <person name="Detter J.C."/>
            <person name="Han C."/>
            <person name="Larimer F."/>
            <person name="Land M."/>
            <person name="Hauser L."/>
            <person name="Markowitz V."/>
            <person name="Cheng J.-F."/>
            <person name="Hugenholtz P."/>
            <person name="Woyke T."/>
            <person name="Wu D."/>
            <person name="Klenk H.-P."/>
            <person name="Eisen J.A."/>
        </authorList>
    </citation>
    <scope>NUCLEOTIDE SEQUENCE [LARGE SCALE GENOMIC DNA]</scope>
    <source>
        <strain evidence="4">ATCC 700099 / DSM 44233 / CIP 104796 / JCM 9543 / NBRC 105858 / Y-104</strain>
    </source>
</reference>
<sequence length="403" mass="45265">MYDGAVTRADLDTWNAGLEDLLARMTPIFYRTESRRHAEQYLRGLLSPLQRKNGWTIAEHVGESEPKALQRFLNISPWDVEQLLVLNRDYVMGHLASPEAILVADPTGFAKKGKKSVGVQRQYSGTLGRIDNCQIATFLAYVTPGRDRVLIDRRLYLPEKSWLADPARCAEAGVTADTVFRTRPEQVIEMIKVARAADVPFAWFTADEEFGQNPGLREYLENTGISYVMAIPKNTTFTDHTGRSRPVSEIPLSLKPTAWQRRACGIGAKGYRVYDWVLIETDDPSNQFMIRRSTDNGELAFYHCHNPNRTGFGQLVTVAGARWPIEECFGASKNETGLDQYQVRKHNAWHRHITLAMLAHSFLTITAHQAKKGDPDHHPTVPPDSPKSSGASSRSPSPKYVDS</sequence>
<dbReference type="STRING" id="479431.Namu_4487"/>
<organism evidence="3 4">
    <name type="scientific">Nakamurella multipartita (strain ATCC 700099 / DSM 44233 / CIP 104796 / JCM 9543 / NBRC 105858 / Y-104)</name>
    <name type="common">Microsphaera multipartita</name>
    <dbReference type="NCBI Taxonomy" id="479431"/>
    <lineage>
        <taxon>Bacteria</taxon>
        <taxon>Bacillati</taxon>
        <taxon>Actinomycetota</taxon>
        <taxon>Actinomycetes</taxon>
        <taxon>Nakamurellales</taxon>
        <taxon>Nakamurellaceae</taxon>
        <taxon>Nakamurella</taxon>
    </lineage>
</organism>
<dbReference type="Proteomes" id="UP000002218">
    <property type="component" value="Chromosome"/>
</dbReference>
<name>C8XKW3_NAKMY</name>
<reference evidence="3 4" key="2">
    <citation type="journal article" date="2010" name="Stand. Genomic Sci.">
        <title>Complete genome sequence of Nakamurella multipartita type strain (Y-104).</title>
        <authorList>
            <person name="Tice H."/>
            <person name="Mayilraj S."/>
            <person name="Sims D."/>
            <person name="Lapidus A."/>
            <person name="Nolan M."/>
            <person name="Lucas S."/>
            <person name="Glavina Del Rio T."/>
            <person name="Copeland A."/>
            <person name="Cheng J.F."/>
            <person name="Meincke L."/>
            <person name="Bruce D."/>
            <person name="Goodwin L."/>
            <person name="Pitluck S."/>
            <person name="Ivanova N."/>
            <person name="Mavromatis K."/>
            <person name="Ovchinnikova G."/>
            <person name="Pati A."/>
            <person name="Chen A."/>
            <person name="Palaniappan K."/>
            <person name="Land M."/>
            <person name="Hauser L."/>
            <person name="Chang Y.J."/>
            <person name="Jeffries C.D."/>
            <person name="Detter J.C."/>
            <person name="Brettin T."/>
            <person name="Rohde M."/>
            <person name="Goker M."/>
            <person name="Bristow J."/>
            <person name="Eisen J.A."/>
            <person name="Markowitz V."/>
            <person name="Hugenholtz P."/>
            <person name="Kyrpides N.C."/>
            <person name="Klenk H.P."/>
            <person name="Chen F."/>
        </authorList>
    </citation>
    <scope>NUCLEOTIDE SEQUENCE [LARGE SCALE GENOMIC DNA]</scope>
    <source>
        <strain evidence="4">ATCC 700099 / DSM 44233 / CIP 104796 / JCM 9543 / NBRC 105858 / Y-104</strain>
    </source>
</reference>
<feature type="compositionally biased region" description="Low complexity" evidence="1">
    <location>
        <begin position="386"/>
        <end position="403"/>
    </location>
</feature>
<dbReference type="KEGG" id="nml:Namu_4487"/>
<dbReference type="Pfam" id="PF13546">
    <property type="entry name" value="DDE_5"/>
    <property type="match status" value="1"/>
</dbReference>
<gene>
    <name evidence="3" type="ordered locus">Namu_4487</name>
</gene>
<dbReference type="NCBIfam" id="NF033540">
    <property type="entry name" value="transpos_IS701"/>
    <property type="match status" value="1"/>
</dbReference>
<dbReference type="EMBL" id="CP001737">
    <property type="protein sequence ID" value="ACV80770.1"/>
    <property type="molecule type" value="Genomic_DNA"/>
</dbReference>
<evidence type="ECO:0000313" key="4">
    <source>
        <dbReference type="Proteomes" id="UP000002218"/>
    </source>
</evidence>
<dbReference type="InterPro" id="IPR012337">
    <property type="entry name" value="RNaseH-like_sf"/>
</dbReference>